<dbReference type="eggNOG" id="COG1413">
    <property type="taxonomic scope" value="Bacteria"/>
</dbReference>
<dbReference type="AlphaFoldDB" id="U5QHF1"/>
<dbReference type="Proteomes" id="UP000017396">
    <property type="component" value="Chromosome"/>
</dbReference>
<organism evidence="1 2">
    <name type="scientific">Gloeobacter kilaueensis (strain ATCC BAA-2537 / CCAP 1431/1 / ULC 316 / JS1)</name>
    <dbReference type="NCBI Taxonomy" id="1183438"/>
    <lineage>
        <taxon>Bacteria</taxon>
        <taxon>Bacillati</taxon>
        <taxon>Cyanobacteriota</taxon>
        <taxon>Cyanophyceae</taxon>
        <taxon>Gloeobacterales</taxon>
        <taxon>Gloeobacteraceae</taxon>
        <taxon>Gloeobacter</taxon>
    </lineage>
</organism>
<reference evidence="1 2" key="1">
    <citation type="journal article" date="2013" name="PLoS ONE">
        <title>Cultivation and Complete Genome Sequencing of Gloeobacter kilaueensis sp. nov., from a Lava Cave in Kilauea Caldera, Hawai'i.</title>
        <authorList>
            <person name="Saw J.H."/>
            <person name="Schatz M."/>
            <person name="Brown M.V."/>
            <person name="Kunkel D.D."/>
            <person name="Foster J.S."/>
            <person name="Shick H."/>
            <person name="Christensen S."/>
            <person name="Hou S."/>
            <person name="Wan X."/>
            <person name="Donachie S.P."/>
        </authorList>
    </citation>
    <scope>NUCLEOTIDE SEQUENCE [LARGE SCALE GENOMIC DNA]</scope>
    <source>
        <strain evidence="2">JS</strain>
    </source>
</reference>
<dbReference type="KEGG" id="glj:GKIL_2146"/>
<evidence type="ECO:0000313" key="1">
    <source>
        <dbReference type="EMBL" id="AGY58392.1"/>
    </source>
</evidence>
<dbReference type="EMBL" id="CP003587">
    <property type="protein sequence ID" value="AGY58392.1"/>
    <property type="molecule type" value="Genomic_DNA"/>
</dbReference>
<proteinExistence type="predicted"/>
<evidence type="ECO:0000313" key="2">
    <source>
        <dbReference type="Proteomes" id="UP000017396"/>
    </source>
</evidence>
<dbReference type="Pfam" id="PF08852">
    <property type="entry name" value="DUF1822"/>
    <property type="match status" value="1"/>
</dbReference>
<dbReference type="HOGENOM" id="CLU_043658_1_0_3"/>
<name>U5QHF1_GLOK1</name>
<dbReference type="STRING" id="1183438.GKIL_2146"/>
<accession>U5QHF1</accession>
<dbReference type="PATRIC" id="fig|1183438.3.peg.2108"/>
<dbReference type="InterPro" id="IPR014951">
    <property type="entry name" value="DUF1822"/>
</dbReference>
<evidence type="ECO:0008006" key="3">
    <source>
        <dbReference type="Google" id="ProtNLM"/>
    </source>
</evidence>
<protein>
    <recommendedName>
        <fullName evidence="3">DUF1822 family protein</fullName>
    </recommendedName>
</protein>
<dbReference type="RefSeq" id="WP_023173536.1">
    <property type="nucleotide sequence ID" value="NC_022600.1"/>
</dbReference>
<keyword evidence="2" id="KW-1185">Reference proteome</keyword>
<dbReference type="OrthoDB" id="526290at2"/>
<sequence length="370" mass="42987">MTLESSIYCPDTLWLEIPAAALRAERRAYSHGSVHWSAYLNQLCQATVLEWIQQDFEPSAQVWPAVADQPALREFVSGTAIVCGALRLVFLPSEQIDRDEFRIPREWVEIPGWAAHYYLPVEIDCENDRLGIWGFVRYEQLHFDLIDHRDRTYCLDGWRVNPNLHTLWAAYELEVRPPDPQPVAPAALSSSQAEQLIAQWSDRRQMLSPRLQVFDFSQWLALLSDPDWREQLYAERHRHSVLRWLQRGSELPSGWCRPLAPAGGRGRSSGQAVLRQLQIAGQQYELRVFPLPDRPDYTWRFELRNCRGRVPGGLKLRLLTDERQPFENNEETAQTATDELYIDVQLDPGDGLIWEIEPQPDNFVHEVLYF</sequence>
<gene>
    <name evidence="1" type="ORF">GKIL_2146</name>
</gene>